<dbReference type="AlphaFoldDB" id="A0A8J5LBL8"/>
<name>A0A8J5LBL8_ZINOF</name>
<dbReference type="PROSITE" id="PS50802">
    <property type="entry name" value="OTU"/>
    <property type="match status" value="1"/>
</dbReference>
<evidence type="ECO:0000256" key="1">
    <source>
        <dbReference type="ARBA" id="ARBA00010407"/>
    </source>
</evidence>
<evidence type="ECO:0000313" key="6">
    <source>
        <dbReference type="Proteomes" id="UP000734854"/>
    </source>
</evidence>
<dbReference type="InterPro" id="IPR003323">
    <property type="entry name" value="OTU_dom"/>
</dbReference>
<comment type="similarity">
    <text evidence="1">Belongs to the peptidase C85 family.</text>
</comment>
<dbReference type="InterPro" id="IPR038765">
    <property type="entry name" value="Papain-like_cys_pep_sf"/>
</dbReference>
<feature type="domain" description="OTU" evidence="4">
    <location>
        <begin position="362"/>
        <end position="474"/>
    </location>
</feature>
<dbReference type="PANTHER" id="PTHR12419:SF111">
    <property type="entry name" value="OVARIAN TUMOR DOMAIN-CONTAINING DEUBIQUITINATING ENZYME 9"/>
    <property type="match status" value="1"/>
</dbReference>
<dbReference type="PANTHER" id="PTHR12419">
    <property type="entry name" value="OTU DOMAIN CONTAINING PROTEIN"/>
    <property type="match status" value="1"/>
</dbReference>
<keyword evidence="3" id="KW-1133">Transmembrane helix</keyword>
<accession>A0A8J5LBL8</accession>
<dbReference type="Proteomes" id="UP000734854">
    <property type="component" value="Unassembled WGS sequence"/>
</dbReference>
<evidence type="ECO:0000256" key="2">
    <source>
        <dbReference type="SAM" id="MobiDB-lite"/>
    </source>
</evidence>
<dbReference type="GO" id="GO:0016579">
    <property type="term" value="P:protein deubiquitination"/>
    <property type="evidence" value="ECO:0007669"/>
    <property type="project" value="TreeGrafter"/>
</dbReference>
<feature type="transmembrane region" description="Helical" evidence="3">
    <location>
        <begin position="63"/>
        <end position="85"/>
    </location>
</feature>
<feature type="region of interest" description="Disordered" evidence="2">
    <location>
        <begin position="1"/>
        <end position="24"/>
    </location>
</feature>
<keyword evidence="3" id="KW-0472">Membrane</keyword>
<comment type="caution">
    <text evidence="5">The sequence shown here is derived from an EMBL/GenBank/DDBJ whole genome shotgun (WGS) entry which is preliminary data.</text>
</comment>
<dbReference type="EMBL" id="JACMSC010000009">
    <property type="protein sequence ID" value="KAG6507141.1"/>
    <property type="molecule type" value="Genomic_DNA"/>
</dbReference>
<evidence type="ECO:0000256" key="3">
    <source>
        <dbReference type="SAM" id="Phobius"/>
    </source>
</evidence>
<dbReference type="InterPro" id="IPR050704">
    <property type="entry name" value="Peptidase_C85-like"/>
</dbReference>
<evidence type="ECO:0000313" key="5">
    <source>
        <dbReference type="EMBL" id="KAG6507141.1"/>
    </source>
</evidence>
<evidence type="ECO:0000259" key="4">
    <source>
        <dbReference type="PROSITE" id="PS50802"/>
    </source>
</evidence>
<proteinExistence type="inferred from homology"/>
<dbReference type="SUPFAM" id="SSF54001">
    <property type="entry name" value="Cysteine proteinases"/>
    <property type="match status" value="1"/>
</dbReference>
<sequence length="509" mass="58432">MQSSGVRTLDPTHRRPIDSNFGTVSNSHRERVKLLPLDRDRAMRALRPFGPDEAFQLSALSRFFAYLELGIVVLGQFLSFPLGVLEILLKGLFHLRSTEGYELLIRCSDLSVFSFKKLFFHFNSFFACSFFVLIEIRIKESSDRDFSTISFTENELSEFLLDSLIFFFALHPMAAYEHDSEAYQWGLGFFYPLPDPPYSGGRINQETTFYSNCCAREDTSRAACEEHMHASIFSQNLFEPYTREYDLVTEEGHEGMNEAGPSSFCSCHGGYSYGREVPLEISDEHSVADGEVGRRLNQMHPIPHVPRINGDVPSFDEATSDHQRLLERYISFVLYVFSEICDNFSTMVKIEDNFSWLKLYDLVERKVQGDGNCQCSFFVQFRALSDQLYQTSEHHEFVRQQVVEQLKSHSDIYDGYVPMAYSDYLKKISQSGEWGDHVTLQAAADTVSLSLSLSLFFIFLSFWAEVHYNSIYAEEEGKAFSLLDSLITPHCRRKEKEKVVAVGKQTLRS</sequence>
<dbReference type="GO" id="GO:0004843">
    <property type="term" value="F:cysteine-type deubiquitinase activity"/>
    <property type="evidence" value="ECO:0007669"/>
    <property type="project" value="TreeGrafter"/>
</dbReference>
<organism evidence="5 6">
    <name type="scientific">Zingiber officinale</name>
    <name type="common">Ginger</name>
    <name type="synonym">Amomum zingiber</name>
    <dbReference type="NCBI Taxonomy" id="94328"/>
    <lineage>
        <taxon>Eukaryota</taxon>
        <taxon>Viridiplantae</taxon>
        <taxon>Streptophyta</taxon>
        <taxon>Embryophyta</taxon>
        <taxon>Tracheophyta</taxon>
        <taxon>Spermatophyta</taxon>
        <taxon>Magnoliopsida</taxon>
        <taxon>Liliopsida</taxon>
        <taxon>Zingiberales</taxon>
        <taxon>Zingiberaceae</taxon>
        <taxon>Zingiber</taxon>
    </lineage>
</organism>
<protein>
    <recommendedName>
        <fullName evidence="4">OTU domain-containing protein</fullName>
    </recommendedName>
</protein>
<reference evidence="5 6" key="1">
    <citation type="submission" date="2020-08" db="EMBL/GenBank/DDBJ databases">
        <title>Plant Genome Project.</title>
        <authorList>
            <person name="Zhang R.-G."/>
        </authorList>
    </citation>
    <scope>NUCLEOTIDE SEQUENCE [LARGE SCALE GENOMIC DNA]</scope>
    <source>
        <tissue evidence="5">Rhizome</tissue>
    </source>
</reference>
<keyword evidence="6" id="KW-1185">Reference proteome</keyword>
<dbReference type="Gene3D" id="3.90.70.80">
    <property type="match status" value="1"/>
</dbReference>
<keyword evidence="3" id="KW-0812">Transmembrane</keyword>
<dbReference type="Pfam" id="PF02338">
    <property type="entry name" value="OTU"/>
    <property type="match status" value="1"/>
</dbReference>
<gene>
    <name evidence="5" type="ORF">ZIOFF_032482</name>
</gene>